<feature type="domain" description="EamA" evidence="8">
    <location>
        <begin position="178"/>
        <end position="323"/>
    </location>
</feature>
<dbReference type="SUPFAM" id="SSF103481">
    <property type="entry name" value="Multidrug resistance efflux transporter EmrE"/>
    <property type="match status" value="2"/>
</dbReference>
<gene>
    <name evidence="9" type="ORF">ZIOFF_030505</name>
</gene>
<keyword evidence="3 6" id="KW-0812">Transmembrane</keyword>
<organism evidence="9 10">
    <name type="scientific">Zingiber officinale</name>
    <name type="common">Ginger</name>
    <name type="synonym">Amomum zingiber</name>
    <dbReference type="NCBI Taxonomy" id="94328"/>
    <lineage>
        <taxon>Eukaryota</taxon>
        <taxon>Viridiplantae</taxon>
        <taxon>Streptophyta</taxon>
        <taxon>Embryophyta</taxon>
        <taxon>Tracheophyta</taxon>
        <taxon>Spermatophyta</taxon>
        <taxon>Magnoliopsida</taxon>
        <taxon>Liliopsida</taxon>
        <taxon>Zingiberales</taxon>
        <taxon>Zingiberaceae</taxon>
        <taxon>Zingiber</taxon>
    </lineage>
</organism>
<comment type="caution">
    <text evidence="9">The sequence shown here is derived from an EMBL/GenBank/DDBJ whole genome shotgun (WGS) entry which is preliminary data.</text>
</comment>
<feature type="transmembrane region" description="Helical" evidence="6">
    <location>
        <begin position="307"/>
        <end position="325"/>
    </location>
</feature>
<keyword evidence="4 6" id="KW-1133">Transmembrane helix</keyword>
<comment type="subcellular location">
    <subcellularLocation>
        <location evidence="1 6">Membrane</location>
        <topology evidence="1 6">Multi-pass membrane protein</topology>
    </subcellularLocation>
</comment>
<feature type="transmembrane region" description="Helical" evidence="6">
    <location>
        <begin position="101"/>
        <end position="119"/>
    </location>
</feature>
<dbReference type="EMBL" id="JACMSC010000008">
    <property type="protein sequence ID" value="KAG6512394.1"/>
    <property type="molecule type" value="Genomic_DNA"/>
</dbReference>
<dbReference type="Proteomes" id="UP000734854">
    <property type="component" value="Unassembled WGS sequence"/>
</dbReference>
<feature type="region of interest" description="Disordered" evidence="7">
    <location>
        <begin position="336"/>
        <end position="356"/>
    </location>
</feature>
<name>A0A8J5GZW7_ZINOF</name>
<feature type="transmembrane region" description="Helical" evidence="6">
    <location>
        <begin position="281"/>
        <end position="301"/>
    </location>
</feature>
<accession>A0A8J5GZW7</accession>
<feature type="transmembrane region" description="Helical" evidence="6">
    <location>
        <begin position="248"/>
        <end position="269"/>
    </location>
</feature>
<sequence>MGSIGEVWGRLKPYLAMVFLQCGYAGLFVVSVASLKRGMSHYVLVVYRNAVATIVIGPKVRPKMTLKIFLKIMALGILEPVLDQNLYYMGTNFTSASFASALYNILPAITFVFAIILRMEKIQIKSRRSQLKIIGTLITVAGALVMILYKGPIVDFAWSKGRNHHTEAGAHNQTRWLIGTFMMIVSCCCWSAFFILQSNTLEEYPAELSLTTLICGMGTVLASAVALVMERGAKPWAIGFDTMLFTAVYSVIIGSTSFGVMCSGVAYYLQGVVMKDRGPVFVTAFNPLCMIMVAVLGSVILAEEISLGRVIGAVIIVIGLYSLIWGKNKDHLTQSATHMEAKEEAPELHRASKDTPSLSSLECVTVVGISSSENS</sequence>
<evidence type="ECO:0000256" key="3">
    <source>
        <dbReference type="ARBA" id="ARBA00022692"/>
    </source>
</evidence>
<feature type="domain" description="EamA" evidence="8">
    <location>
        <begin position="21"/>
        <end position="147"/>
    </location>
</feature>
<keyword evidence="10" id="KW-1185">Reference proteome</keyword>
<feature type="transmembrane region" description="Helical" evidence="6">
    <location>
        <begin position="176"/>
        <end position="196"/>
    </location>
</feature>
<comment type="similarity">
    <text evidence="2 6">Belongs to the drug/metabolite transporter (DMT) superfamily. Plant drug/metabolite exporter (P-DME) (TC 2.A.7.4) family.</text>
</comment>
<evidence type="ECO:0000313" key="10">
    <source>
        <dbReference type="Proteomes" id="UP000734854"/>
    </source>
</evidence>
<evidence type="ECO:0000256" key="5">
    <source>
        <dbReference type="ARBA" id="ARBA00023136"/>
    </source>
</evidence>
<evidence type="ECO:0000256" key="1">
    <source>
        <dbReference type="ARBA" id="ARBA00004141"/>
    </source>
</evidence>
<dbReference type="Pfam" id="PF00892">
    <property type="entry name" value="EamA"/>
    <property type="match status" value="2"/>
</dbReference>
<dbReference type="GO" id="GO:0016020">
    <property type="term" value="C:membrane"/>
    <property type="evidence" value="ECO:0007669"/>
    <property type="project" value="UniProtKB-SubCell"/>
</dbReference>
<dbReference type="AlphaFoldDB" id="A0A8J5GZW7"/>
<feature type="compositionally biased region" description="Basic and acidic residues" evidence="7">
    <location>
        <begin position="339"/>
        <end position="353"/>
    </location>
</feature>
<dbReference type="GO" id="GO:0022857">
    <property type="term" value="F:transmembrane transporter activity"/>
    <property type="evidence" value="ECO:0007669"/>
    <property type="project" value="InterPro"/>
</dbReference>
<feature type="transmembrane region" description="Helical" evidence="6">
    <location>
        <begin position="131"/>
        <end position="149"/>
    </location>
</feature>
<evidence type="ECO:0000313" key="9">
    <source>
        <dbReference type="EMBL" id="KAG6512394.1"/>
    </source>
</evidence>
<evidence type="ECO:0000256" key="2">
    <source>
        <dbReference type="ARBA" id="ARBA00007635"/>
    </source>
</evidence>
<dbReference type="InterPro" id="IPR030184">
    <property type="entry name" value="WAT1-related"/>
</dbReference>
<proteinExistence type="inferred from homology"/>
<keyword evidence="5 6" id="KW-0472">Membrane</keyword>
<evidence type="ECO:0000256" key="4">
    <source>
        <dbReference type="ARBA" id="ARBA00022989"/>
    </source>
</evidence>
<evidence type="ECO:0000256" key="6">
    <source>
        <dbReference type="RuleBase" id="RU363077"/>
    </source>
</evidence>
<evidence type="ECO:0000259" key="8">
    <source>
        <dbReference type="Pfam" id="PF00892"/>
    </source>
</evidence>
<evidence type="ECO:0000256" key="7">
    <source>
        <dbReference type="SAM" id="MobiDB-lite"/>
    </source>
</evidence>
<feature type="transmembrane region" description="Helical" evidence="6">
    <location>
        <begin position="14"/>
        <end position="33"/>
    </location>
</feature>
<dbReference type="PANTHER" id="PTHR31218">
    <property type="entry name" value="WAT1-RELATED PROTEIN"/>
    <property type="match status" value="1"/>
</dbReference>
<protein>
    <recommendedName>
        <fullName evidence="6">WAT1-related protein</fullName>
    </recommendedName>
</protein>
<dbReference type="InterPro" id="IPR000620">
    <property type="entry name" value="EamA_dom"/>
</dbReference>
<reference evidence="9 10" key="1">
    <citation type="submission" date="2020-08" db="EMBL/GenBank/DDBJ databases">
        <title>Plant Genome Project.</title>
        <authorList>
            <person name="Zhang R.-G."/>
        </authorList>
    </citation>
    <scope>NUCLEOTIDE SEQUENCE [LARGE SCALE GENOMIC DNA]</scope>
    <source>
        <tissue evidence="9">Rhizome</tissue>
    </source>
</reference>
<feature type="transmembrane region" description="Helical" evidence="6">
    <location>
        <begin position="208"/>
        <end position="228"/>
    </location>
</feature>
<dbReference type="InterPro" id="IPR037185">
    <property type="entry name" value="EmrE-like"/>
</dbReference>